<reference evidence="2" key="3">
    <citation type="submission" date="2025-08" db="UniProtKB">
        <authorList>
            <consortium name="Ensembl"/>
        </authorList>
    </citation>
    <scope>IDENTIFICATION</scope>
    <source>
        <strain evidence="2">17573</strain>
    </source>
</reference>
<evidence type="ECO:0000256" key="1">
    <source>
        <dbReference type="SAM" id="MobiDB-lite"/>
    </source>
</evidence>
<reference evidence="2" key="2">
    <citation type="submission" date="2019-01" db="EMBL/GenBank/DDBJ databases">
        <authorList>
            <person name="Graves T."/>
            <person name="Eichler E.E."/>
            <person name="Wilson R.K."/>
        </authorList>
    </citation>
    <scope>NUCLEOTIDE SEQUENCE [LARGE SCALE GENOMIC DNA]</scope>
    <source>
        <strain evidence="2">17573</strain>
    </source>
</reference>
<protein>
    <submittedName>
        <fullName evidence="2">Uncharacterized protein</fullName>
    </submittedName>
</protein>
<reference evidence="3" key="1">
    <citation type="journal article" date="2007" name="Science">
        <title>Evolutionary and biomedical insights from the rhesus macaque genome.</title>
        <authorList>
            <person name="Gibbs R.A."/>
            <person name="Rogers J."/>
            <person name="Katze M.G."/>
            <person name="Bumgarner R."/>
            <person name="Weinstock G.M."/>
            <person name="Mardis E.R."/>
            <person name="Remington K.A."/>
            <person name="Strausberg R.L."/>
            <person name="Venter J.C."/>
            <person name="Wilson R.K."/>
            <person name="Batzer M.A."/>
            <person name="Bustamante C.D."/>
            <person name="Eichler E.E."/>
            <person name="Hahn M.W."/>
            <person name="Hardison R.C."/>
            <person name="Makova K.D."/>
            <person name="Miller W."/>
            <person name="Milosavljevic A."/>
            <person name="Palermo R.E."/>
            <person name="Siepel A."/>
            <person name="Sikela J.M."/>
            <person name="Attaway T."/>
            <person name="Bell S."/>
            <person name="Bernard K.E."/>
            <person name="Buhay C.J."/>
            <person name="Chandrabose M.N."/>
            <person name="Dao M."/>
            <person name="Davis C."/>
            <person name="Delehaunty K.D."/>
            <person name="Ding Y."/>
            <person name="Dinh H.H."/>
            <person name="Dugan-Rocha S."/>
            <person name="Fulton L.A."/>
            <person name="Gabisi R.A."/>
            <person name="Garner T.T."/>
            <person name="Godfrey J."/>
            <person name="Hawes A.C."/>
            <person name="Hernandez J."/>
            <person name="Hines S."/>
            <person name="Holder M."/>
            <person name="Hume J."/>
            <person name="Jhangiani S.N."/>
            <person name="Joshi V."/>
            <person name="Khan Z.M."/>
            <person name="Kirkness E.F."/>
            <person name="Cree A."/>
            <person name="Fowler R.G."/>
            <person name="Lee S."/>
            <person name="Lewis L.R."/>
            <person name="Li Z."/>
            <person name="Liu Y.-S."/>
            <person name="Moore S.M."/>
            <person name="Muzny D."/>
            <person name="Nazareth L.V."/>
            <person name="Ngo D.N."/>
            <person name="Okwuonu G.O."/>
            <person name="Pai G."/>
            <person name="Parker D."/>
            <person name="Paul H.A."/>
            <person name="Pfannkoch C."/>
            <person name="Pohl C.S."/>
            <person name="Rogers Y.-H.C."/>
            <person name="Ruiz S.J."/>
            <person name="Sabo A."/>
            <person name="Santibanez J."/>
            <person name="Schneider B.W."/>
            <person name="Smith S.M."/>
            <person name="Sodergren E."/>
            <person name="Svatek A.F."/>
            <person name="Utterback T.R."/>
            <person name="Vattathil S."/>
            <person name="Warren W."/>
            <person name="White C.S."/>
            <person name="Chinwalla A.T."/>
            <person name="Feng Y."/>
            <person name="Halpern A.L."/>
            <person name="Hillier L.W."/>
            <person name="Huang X."/>
            <person name="Minx P."/>
            <person name="Nelson J.O."/>
            <person name="Pepin K.H."/>
            <person name="Qin X."/>
            <person name="Sutton G.G."/>
            <person name="Venter E."/>
            <person name="Walenz B.P."/>
            <person name="Wallis J.W."/>
            <person name="Worley K.C."/>
            <person name="Yang S.-P."/>
            <person name="Jones S.M."/>
            <person name="Marra M.A."/>
            <person name="Rocchi M."/>
            <person name="Schein J.E."/>
            <person name="Baertsch R."/>
            <person name="Clarke L."/>
            <person name="Csuros M."/>
            <person name="Glasscock J."/>
            <person name="Harris R.A."/>
            <person name="Havlak P."/>
            <person name="Jackson A.R."/>
            <person name="Jiang H."/>
            <person name="Liu Y."/>
            <person name="Messina D.N."/>
            <person name="Shen Y."/>
            <person name="Song H.X.-Z."/>
            <person name="Wylie T."/>
            <person name="Zhang L."/>
            <person name="Birney E."/>
            <person name="Han K."/>
            <person name="Konkel M.K."/>
            <person name="Lee J."/>
            <person name="Smit A.F.A."/>
            <person name="Ullmer B."/>
            <person name="Wang H."/>
            <person name="Xing J."/>
            <person name="Burhans R."/>
            <person name="Cheng Z."/>
            <person name="Karro J.E."/>
            <person name="Ma J."/>
            <person name="Raney B."/>
            <person name="She X."/>
            <person name="Cox M.J."/>
            <person name="Demuth J.P."/>
            <person name="Dumas L.J."/>
            <person name="Han S.-G."/>
            <person name="Hopkins J."/>
            <person name="Karimpour-Fard A."/>
            <person name="Kim Y.H."/>
            <person name="Pollack J.R."/>
            <person name="Vinar T."/>
            <person name="Addo-Quaye C."/>
            <person name="Degenhardt J."/>
            <person name="Denby A."/>
            <person name="Hubisz M.J."/>
            <person name="Indap A."/>
            <person name="Kosiol C."/>
            <person name="Lahn B.T."/>
            <person name="Lawson H.A."/>
            <person name="Marklein A."/>
            <person name="Nielsen R."/>
            <person name="Vallender E.J."/>
            <person name="Clark A.G."/>
            <person name="Ferguson B."/>
            <person name="Hernandez R.D."/>
            <person name="Hirani K."/>
            <person name="Kehrer-Sawatzki H."/>
            <person name="Kolb J."/>
            <person name="Patil S."/>
            <person name="Pu L.-L."/>
            <person name="Ren Y."/>
            <person name="Smith D.G."/>
            <person name="Wheeler D.A."/>
            <person name="Schenck I."/>
            <person name="Ball E.V."/>
            <person name="Chen R."/>
            <person name="Cooper D.N."/>
            <person name="Giardine B."/>
            <person name="Hsu F."/>
            <person name="Kent W.J."/>
            <person name="Lesk A."/>
            <person name="Nelson D.L."/>
            <person name="O'brien W.E."/>
            <person name="Pruefer K."/>
            <person name="Stenson P.D."/>
            <person name="Wallace J.C."/>
            <person name="Ke H."/>
            <person name="Liu X.-M."/>
            <person name="Wang P."/>
            <person name="Xiang A.P."/>
            <person name="Yang F."/>
            <person name="Barber G.P."/>
            <person name="Haussler D."/>
            <person name="Karolchik D."/>
            <person name="Kern A.D."/>
            <person name="Kuhn R.M."/>
            <person name="Smith K.E."/>
            <person name="Zwieg A.S."/>
        </authorList>
    </citation>
    <scope>NUCLEOTIDE SEQUENCE [LARGE SCALE GENOMIC DNA]</scope>
    <source>
        <strain evidence="3">17573</strain>
    </source>
</reference>
<proteinExistence type="predicted"/>
<dbReference type="PANTHER" id="PTHR12138:SF75">
    <property type="entry name" value="SECRETED PROTEIN"/>
    <property type="match status" value="1"/>
</dbReference>
<organism evidence="2 3">
    <name type="scientific">Macaca mulatta</name>
    <name type="common">Rhesus macaque</name>
    <dbReference type="NCBI Taxonomy" id="9544"/>
    <lineage>
        <taxon>Eukaryota</taxon>
        <taxon>Metazoa</taxon>
        <taxon>Chordata</taxon>
        <taxon>Craniata</taxon>
        <taxon>Vertebrata</taxon>
        <taxon>Euteleostomi</taxon>
        <taxon>Mammalia</taxon>
        <taxon>Eutheria</taxon>
        <taxon>Euarchontoglires</taxon>
        <taxon>Primates</taxon>
        <taxon>Haplorrhini</taxon>
        <taxon>Catarrhini</taxon>
        <taxon>Cercopithecidae</taxon>
        <taxon>Cercopithecinae</taxon>
        <taxon>Macaca</taxon>
    </lineage>
</organism>
<reference evidence="2" key="4">
    <citation type="submission" date="2025-09" db="UniProtKB">
        <authorList>
            <consortium name="Ensembl"/>
        </authorList>
    </citation>
    <scope>IDENTIFICATION</scope>
    <source>
        <strain evidence="2">17573</strain>
    </source>
</reference>
<keyword evidence="3" id="KW-1185">Reference proteome</keyword>
<dbReference type="Proteomes" id="UP000006718">
    <property type="component" value="Chromosome 16"/>
</dbReference>
<evidence type="ECO:0000313" key="3">
    <source>
        <dbReference type="Proteomes" id="UP000006718"/>
    </source>
</evidence>
<dbReference type="InParanoid" id="A0A5F7ZVT9"/>
<dbReference type="AlphaFoldDB" id="A0A5F7ZVT9"/>
<dbReference type="Ensembl" id="ENSMMUT00000092563.1">
    <property type="protein sequence ID" value="ENSMMUP00000068755.1"/>
    <property type="gene ID" value="ENSMMUG00000054531.1"/>
</dbReference>
<dbReference type="GeneTree" id="ENSGT00940000166143"/>
<name>A0A5F7ZVT9_MACMU</name>
<accession>A0A5F7ZVT9</accession>
<dbReference type="PRINTS" id="PR02045">
    <property type="entry name" value="F138DOMAIN"/>
</dbReference>
<dbReference type="VEuPathDB" id="HostDB:ENSMMUG00000054531"/>
<dbReference type="Bgee" id="ENSMMUG00000054531">
    <property type="expression patterns" value="Expressed in primary visual cortex and 1 other cell type or tissue"/>
</dbReference>
<sequence>MGVTVPTGCDENSIHEHPRTPHHMPGARICSIEVSYPRYKVWVGNTFTGQELESKAARHLLRSPLVFFFLSFLRQGLALSPRLECSGVITAHCSLELLGSSNPPASASQVAGTTGLYHHAQLIFLKAFCRDRVSLCCPG</sequence>
<feature type="region of interest" description="Disordered" evidence="1">
    <location>
        <begin position="1"/>
        <end position="20"/>
    </location>
</feature>
<dbReference type="PANTHER" id="PTHR12138">
    <property type="entry name" value="PRIMATE-EXPANDED PROTEIN FAMILY"/>
    <property type="match status" value="1"/>
</dbReference>
<evidence type="ECO:0000313" key="2">
    <source>
        <dbReference type="Ensembl" id="ENSMMUP00000068755.1"/>
    </source>
</evidence>